<gene>
    <name evidence="1" type="ORF">Ocin01_08848</name>
</gene>
<dbReference type="Proteomes" id="UP000094527">
    <property type="component" value="Unassembled WGS sequence"/>
</dbReference>
<evidence type="ECO:0000313" key="1">
    <source>
        <dbReference type="EMBL" id="ODM97833.1"/>
    </source>
</evidence>
<dbReference type="GO" id="GO:0019005">
    <property type="term" value="C:SCF ubiquitin ligase complex"/>
    <property type="evidence" value="ECO:0007669"/>
    <property type="project" value="TreeGrafter"/>
</dbReference>
<proteinExistence type="predicted"/>
<sequence>MDGGDIVAEGSNPLDQDIIAQILSNVHGKSLLEQRTICKAWNDIILGSSRLNYKVHGSPQSIETFKDISSPYPYFSFMGLNLETDVFGDPVFFRRFSVNFCPTIKSLAFLKCELPTGRFFELLAFCKKLDRLVIKMSPTILEPDMGILHWGFCFKNVKRTLAGLSVLIISEKNIPEKTLFGLTAEMAMLKALQIGIEDGFLPVYSIGKILRKNANTLRCLTLRGPVHPASCTETGLFPIDLPTMKNLEVLSLIRQNFYNSHVDMLEKFLNKCPQLNTLFMTGSYIGKTTLSKITDNLTKLTLHLNHYEENLFEGHYTFPKLKLLKLAQGADCIGSEDAFRQLLSNHFSELETLELELLIDASVVLKGLMNASYPNLKTMKLAGCIGIAGPALRHIFKDFNSLTSLSITNCPEITDESLCPQANVEETSLANMKGLQFLDLSETEVGNQTITKCIIGMKNLEIVKLNGTKVTQGGLSIIVKSLKSSLTKIFAKRLPCVIKMSGRNEWYRVAPKLEISCSLEVKGTVVEID</sequence>
<dbReference type="OrthoDB" id="10257471at2759"/>
<organism evidence="1 2">
    <name type="scientific">Orchesella cincta</name>
    <name type="common">Springtail</name>
    <name type="synonym">Podura cincta</name>
    <dbReference type="NCBI Taxonomy" id="48709"/>
    <lineage>
        <taxon>Eukaryota</taxon>
        <taxon>Metazoa</taxon>
        <taxon>Ecdysozoa</taxon>
        <taxon>Arthropoda</taxon>
        <taxon>Hexapoda</taxon>
        <taxon>Collembola</taxon>
        <taxon>Entomobryomorpha</taxon>
        <taxon>Entomobryoidea</taxon>
        <taxon>Orchesellidae</taxon>
        <taxon>Orchesellinae</taxon>
        <taxon>Orchesella</taxon>
    </lineage>
</organism>
<evidence type="ECO:0000313" key="2">
    <source>
        <dbReference type="Proteomes" id="UP000094527"/>
    </source>
</evidence>
<dbReference type="OMA" id="EQRTICK"/>
<keyword evidence="2" id="KW-1185">Reference proteome</keyword>
<comment type="caution">
    <text evidence="1">The sequence shown here is derived from an EMBL/GenBank/DDBJ whole genome shotgun (WGS) entry which is preliminary data.</text>
</comment>
<accession>A0A1D2MXR5</accession>
<dbReference type="SUPFAM" id="SSF81383">
    <property type="entry name" value="F-box domain"/>
    <property type="match status" value="1"/>
</dbReference>
<dbReference type="InterPro" id="IPR036047">
    <property type="entry name" value="F-box-like_dom_sf"/>
</dbReference>
<dbReference type="PANTHER" id="PTHR13318">
    <property type="entry name" value="PARTNER OF PAIRED, ISOFORM B-RELATED"/>
    <property type="match status" value="1"/>
</dbReference>
<dbReference type="GO" id="GO:0031146">
    <property type="term" value="P:SCF-dependent proteasomal ubiquitin-dependent protein catabolic process"/>
    <property type="evidence" value="ECO:0007669"/>
    <property type="project" value="TreeGrafter"/>
</dbReference>
<dbReference type="InterPro" id="IPR032675">
    <property type="entry name" value="LRR_dom_sf"/>
</dbReference>
<dbReference type="EMBL" id="LJIJ01000406">
    <property type="protein sequence ID" value="ODM97833.1"/>
    <property type="molecule type" value="Genomic_DNA"/>
</dbReference>
<dbReference type="AlphaFoldDB" id="A0A1D2MXR5"/>
<dbReference type="SUPFAM" id="SSF52047">
    <property type="entry name" value="RNI-like"/>
    <property type="match status" value="1"/>
</dbReference>
<reference evidence="1 2" key="1">
    <citation type="journal article" date="2016" name="Genome Biol. Evol.">
        <title>Gene Family Evolution Reflects Adaptation to Soil Environmental Stressors in the Genome of the Collembolan Orchesella cincta.</title>
        <authorList>
            <person name="Faddeeva-Vakhrusheva A."/>
            <person name="Derks M.F."/>
            <person name="Anvar S.Y."/>
            <person name="Agamennone V."/>
            <person name="Suring W."/>
            <person name="Smit S."/>
            <person name="van Straalen N.M."/>
            <person name="Roelofs D."/>
        </authorList>
    </citation>
    <scope>NUCLEOTIDE SEQUENCE [LARGE SCALE GENOMIC DNA]</scope>
    <source>
        <tissue evidence="1">Mixed pool</tissue>
    </source>
</reference>
<dbReference type="Gene3D" id="3.80.10.10">
    <property type="entry name" value="Ribonuclease Inhibitor"/>
    <property type="match status" value="1"/>
</dbReference>
<protein>
    <submittedName>
        <fullName evidence="1">Putative late blight resistance protein R1A-6</fullName>
    </submittedName>
</protein>
<name>A0A1D2MXR5_ORCCI</name>